<dbReference type="OrthoDB" id="3188137at2"/>
<dbReference type="EMBL" id="MAMP01000021">
    <property type="protein sequence ID" value="OES44954.1"/>
    <property type="molecule type" value="Genomic_DNA"/>
</dbReference>
<feature type="domain" description="Polysaccharide pyruvyl transferase" evidence="1">
    <location>
        <begin position="13"/>
        <end position="300"/>
    </location>
</feature>
<accession>A0A1E7DPH1</accession>
<sequence>MKKVMTYAYTSFNLGDDLFLKILFERYPHTKFVLFANHEYKEIFKSLTNVEVISNNSLLMRGSNFIFRTLKKPVLIQRWIAKKCDLAVYIGGSLFIQSENWELSLRKNKDLLIKRQPFFLLGANFGPFQDETFYLEHKELFKHYEDVCFREKHSYTMFSDLENVRQADDIVFQLKRSSVGLSGNKIVISVIKPSVKENLKSYENIYYEKMSEISKHFIDQGYRVTLMSFCKYEGDMEAINKIIEKVPADYQKSIDQYVYEKNIDEALSVIADSTFVVASRFHAMILGWVYNKPIFPIVYSTKMTNVMKDVGYSGGYSEFDQLINLKPEVVFENMSQELLRIEERQKTSAKHFKILDETLS</sequence>
<dbReference type="STRING" id="1714016.BA724_06740"/>
<dbReference type="SUPFAM" id="SSF53756">
    <property type="entry name" value="UDP-Glycosyltransferase/glycogen phosphorylase"/>
    <property type="match status" value="1"/>
</dbReference>
<name>A0A1E7DPH1_9BACI</name>
<organism evidence="2 3">
    <name type="scientific">Domibacillus iocasae</name>
    <dbReference type="NCBI Taxonomy" id="1714016"/>
    <lineage>
        <taxon>Bacteria</taxon>
        <taxon>Bacillati</taxon>
        <taxon>Bacillota</taxon>
        <taxon>Bacilli</taxon>
        <taxon>Bacillales</taxon>
        <taxon>Bacillaceae</taxon>
        <taxon>Domibacillus</taxon>
    </lineage>
</organism>
<proteinExistence type="predicted"/>
<dbReference type="RefSeq" id="WP_069938576.1">
    <property type="nucleotide sequence ID" value="NZ_MAMP01000021.1"/>
</dbReference>
<dbReference type="PANTHER" id="PTHR36836:SF1">
    <property type="entry name" value="COLANIC ACID BIOSYNTHESIS PROTEIN WCAK"/>
    <property type="match status" value="1"/>
</dbReference>
<gene>
    <name evidence="2" type="ORF">BA724_06740</name>
</gene>
<evidence type="ECO:0000313" key="3">
    <source>
        <dbReference type="Proteomes" id="UP000095658"/>
    </source>
</evidence>
<dbReference type="Proteomes" id="UP000095658">
    <property type="component" value="Unassembled WGS sequence"/>
</dbReference>
<protein>
    <recommendedName>
        <fullName evidence="1">Polysaccharide pyruvyl transferase domain-containing protein</fullName>
    </recommendedName>
</protein>
<dbReference type="Pfam" id="PF04230">
    <property type="entry name" value="PS_pyruv_trans"/>
    <property type="match status" value="1"/>
</dbReference>
<dbReference type="AlphaFoldDB" id="A0A1E7DPH1"/>
<comment type="caution">
    <text evidence="2">The sequence shown here is derived from an EMBL/GenBank/DDBJ whole genome shotgun (WGS) entry which is preliminary data.</text>
</comment>
<keyword evidence="3" id="KW-1185">Reference proteome</keyword>
<dbReference type="PANTHER" id="PTHR36836">
    <property type="entry name" value="COLANIC ACID BIOSYNTHESIS PROTEIN WCAK"/>
    <property type="match status" value="1"/>
</dbReference>
<reference evidence="2 3" key="1">
    <citation type="submission" date="2016-06" db="EMBL/GenBank/DDBJ databases">
        <title>Domibacillus iocasae genome sequencing.</title>
        <authorList>
            <person name="Verma A."/>
            <person name="Pal Y."/>
            <person name="Ojha A.K."/>
            <person name="Krishnamurthi S."/>
        </authorList>
    </citation>
    <scope>NUCLEOTIDE SEQUENCE [LARGE SCALE GENOMIC DNA]</scope>
    <source>
        <strain evidence="2 3">DSM 29979</strain>
    </source>
</reference>
<dbReference type="InterPro" id="IPR007345">
    <property type="entry name" value="Polysacch_pyruvyl_Trfase"/>
</dbReference>
<evidence type="ECO:0000259" key="1">
    <source>
        <dbReference type="Pfam" id="PF04230"/>
    </source>
</evidence>
<evidence type="ECO:0000313" key="2">
    <source>
        <dbReference type="EMBL" id="OES44954.1"/>
    </source>
</evidence>